<dbReference type="InterPro" id="IPR046347">
    <property type="entry name" value="bZIP_sf"/>
</dbReference>
<feature type="compositionally biased region" description="Low complexity" evidence="1">
    <location>
        <begin position="14"/>
        <end position="37"/>
    </location>
</feature>
<gene>
    <name evidence="3" type="ORF">APAL1065_LOCUS2256</name>
</gene>
<feature type="compositionally biased region" description="Basic residues" evidence="1">
    <location>
        <begin position="210"/>
        <end position="227"/>
    </location>
</feature>
<feature type="compositionally biased region" description="Polar residues" evidence="1">
    <location>
        <begin position="49"/>
        <end position="72"/>
    </location>
</feature>
<evidence type="ECO:0000313" key="3">
    <source>
        <dbReference type="EMBL" id="CAD9944290.1"/>
    </source>
</evidence>
<dbReference type="SMART" id="SM00338">
    <property type="entry name" value="BRLZ"/>
    <property type="match status" value="1"/>
</dbReference>
<feature type="region of interest" description="Disordered" evidence="1">
    <location>
        <begin position="1"/>
        <end position="97"/>
    </location>
</feature>
<dbReference type="PROSITE" id="PS50217">
    <property type="entry name" value="BZIP"/>
    <property type="match status" value="1"/>
</dbReference>
<dbReference type="PROSITE" id="PS00036">
    <property type="entry name" value="BZIP_BASIC"/>
    <property type="match status" value="1"/>
</dbReference>
<dbReference type="Pfam" id="PF00170">
    <property type="entry name" value="bZIP_1"/>
    <property type="match status" value="1"/>
</dbReference>
<organism evidence="3">
    <name type="scientific">Entomoneis paludosa</name>
    <dbReference type="NCBI Taxonomy" id="265537"/>
    <lineage>
        <taxon>Eukaryota</taxon>
        <taxon>Sar</taxon>
        <taxon>Stramenopiles</taxon>
        <taxon>Ochrophyta</taxon>
        <taxon>Bacillariophyta</taxon>
        <taxon>Bacillariophyceae</taxon>
        <taxon>Bacillariophycidae</taxon>
        <taxon>Entomoneidaceae</taxon>
        <taxon>Entomoneis</taxon>
    </lineage>
</organism>
<dbReference type="Gene3D" id="1.20.5.170">
    <property type="match status" value="1"/>
</dbReference>
<feature type="region of interest" description="Disordered" evidence="1">
    <location>
        <begin position="115"/>
        <end position="165"/>
    </location>
</feature>
<feature type="compositionally biased region" description="Basic and acidic residues" evidence="1">
    <location>
        <begin position="155"/>
        <end position="165"/>
    </location>
</feature>
<reference evidence="3" key="1">
    <citation type="submission" date="2021-01" db="EMBL/GenBank/DDBJ databases">
        <authorList>
            <person name="Corre E."/>
            <person name="Pelletier E."/>
            <person name="Niang G."/>
            <person name="Scheremetjew M."/>
            <person name="Finn R."/>
            <person name="Kale V."/>
            <person name="Holt S."/>
            <person name="Cochrane G."/>
            <person name="Meng A."/>
            <person name="Brown T."/>
            <person name="Cohen L."/>
        </authorList>
    </citation>
    <scope>NUCLEOTIDE SEQUENCE</scope>
    <source>
        <strain evidence="3">CCMP125</strain>
    </source>
</reference>
<dbReference type="SUPFAM" id="SSF57959">
    <property type="entry name" value="Leucine zipper domain"/>
    <property type="match status" value="1"/>
</dbReference>
<dbReference type="CDD" id="cd14686">
    <property type="entry name" value="bZIP"/>
    <property type="match status" value="1"/>
</dbReference>
<feature type="domain" description="BZIP" evidence="2">
    <location>
        <begin position="137"/>
        <end position="186"/>
    </location>
</feature>
<feature type="compositionally biased region" description="Basic and acidic residues" evidence="1">
    <location>
        <begin position="84"/>
        <end position="95"/>
    </location>
</feature>
<sequence>MTSIVDHQQGSPPSAVVVEDSNSSSESMAAYSSADESTAADTRKRPLDVTTSATMPESTGSSNGSDHSQTLLDASEQPPRKRRVSADSEAIDKQNIKIPQANPIVKCISKPGKITKKPQMKYDPDVPMTKEQAAVWRREQRRKRNRESAAASRQRQRDRINELESEVEQWKVKYDQIMRQVCDLEQMSGHAPHPASPALSAREVFGGPHHPPHHHHPHHHHHAHHHGVPPPPPMMRGLHPRAHSPEHEHRGTSTPTYHTTKKIISPRMHTPMSHHHRRDEYIHRTASVSPYASPAPQDDSSSDEHEGHIIEYRNPSKRHSEYKLSTKISSRPAVKITDASTPPTFPSLSTDDSLLPPDLCVSEPAKLEPMDQAILEEAADAVLSVTGQENPEDFGEFLLDAVDWL</sequence>
<name>A0A7S2Y3B0_9STRA</name>
<feature type="region of interest" description="Disordered" evidence="1">
    <location>
        <begin position="187"/>
        <end position="278"/>
    </location>
</feature>
<feature type="region of interest" description="Disordered" evidence="1">
    <location>
        <begin position="333"/>
        <end position="356"/>
    </location>
</feature>
<evidence type="ECO:0000256" key="1">
    <source>
        <dbReference type="SAM" id="MobiDB-lite"/>
    </source>
</evidence>
<protein>
    <recommendedName>
        <fullName evidence="2">BZIP domain-containing protein</fullName>
    </recommendedName>
</protein>
<dbReference type="EMBL" id="HBHT01003351">
    <property type="protein sequence ID" value="CAD9944290.1"/>
    <property type="molecule type" value="Transcribed_RNA"/>
</dbReference>
<dbReference type="AlphaFoldDB" id="A0A7S2Y3B0"/>
<dbReference type="GO" id="GO:0003700">
    <property type="term" value="F:DNA-binding transcription factor activity"/>
    <property type="evidence" value="ECO:0007669"/>
    <property type="project" value="InterPro"/>
</dbReference>
<proteinExistence type="predicted"/>
<evidence type="ECO:0000259" key="2">
    <source>
        <dbReference type="PROSITE" id="PS50217"/>
    </source>
</evidence>
<feature type="compositionally biased region" description="Low complexity" evidence="1">
    <location>
        <begin position="190"/>
        <end position="201"/>
    </location>
</feature>
<accession>A0A7S2Y3B0</accession>
<feature type="compositionally biased region" description="Low complexity" evidence="1">
    <location>
        <begin position="346"/>
        <end position="356"/>
    </location>
</feature>
<dbReference type="InterPro" id="IPR004827">
    <property type="entry name" value="bZIP"/>
</dbReference>
<feature type="compositionally biased region" description="Polar residues" evidence="1">
    <location>
        <begin position="1"/>
        <end position="12"/>
    </location>
</feature>